<proteinExistence type="predicted"/>
<accession>X8EDE5</accession>
<evidence type="ECO:0000313" key="2">
    <source>
        <dbReference type="EMBL" id="EUA78609.1"/>
    </source>
</evidence>
<evidence type="ECO:0000256" key="1">
    <source>
        <dbReference type="SAM" id="MobiDB-lite"/>
    </source>
</evidence>
<name>X8EDE5_MYCXE</name>
<protein>
    <submittedName>
        <fullName evidence="2">Uncharacterized protein</fullName>
    </submittedName>
</protein>
<comment type="caution">
    <text evidence="2">The sequence shown here is derived from an EMBL/GenBank/DDBJ whole genome shotgun (WGS) entry which is preliminary data.</text>
</comment>
<dbReference type="AlphaFoldDB" id="X8EDE5"/>
<gene>
    <name evidence="2" type="ORF">I553_2899</name>
</gene>
<dbReference type="EMBL" id="JAOB01000004">
    <property type="protein sequence ID" value="EUA78609.1"/>
    <property type="molecule type" value="Genomic_DNA"/>
</dbReference>
<feature type="region of interest" description="Disordered" evidence="1">
    <location>
        <begin position="14"/>
        <end position="58"/>
    </location>
</feature>
<reference evidence="2" key="1">
    <citation type="submission" date="2014-01" db="EMBL/GenBank/DDBJ databases">
        <authorList>
            <person name="Brown-Elliot B."/>
            <person name="Wallace R."/>
            <person name="Lenaerts A."/>
            <person name="Ordway D."/>
            <person name="DeGroote M.A."/>
            <person name="Parker T."/>
            <person name="Sizemore C."/>
            <person name="Tallon L.J."/>
            <person name="Sadzewicz L.K."/>
            <person name="Sengamalay N."/>
            <person name="Fraser C.M."/>
            <person name="Hine E."/>
            <person name="Shefchek K.A."/>
            <person name="Das S.P."/>
            <person name="Tettelin H."/>
        </authorList>
    </citation>
    <scope>NUCLEOTIDE SEQUENCE [LARGE SCALE GENOMIC DNA]</scope>
    <source>
        <strain evidence="2">4042</strain>
    </source>
</reference>
<sequence>MHRVLVVPWSIEAMNSPNCSPREAHRTQPSSNTQPHLSSTSTACAPTEGSAGRLRIRR</sequence>
<feature type="compositionally biased region" description="Polar residues" evidence="1">
    <location>
        <begin position="27"/>
        <end position="44"/>
    </location>
</feature>
<dbReference type="PATRIC" id="fig|1299334.3.peg.142"/>
<organism evidence="2">
    <name type="scientific">Mycobacterium xenopi 4042</name>
    <dbReference type="NCBI Taxonomy" id="1299334"/>
    <lineage>
        <taxon>Bacteria</taxon>
        <taxon>Bacillati</taxon>
        <taxon>Actinomycetota</taxon>
        <taxon>Actinomycetes</taxon>
        <taxon>Mycobacteriales</taxon>
        <taxon>Mycobacteriaceae</taxon>
        <taxon>Mycobacterium</taxon>
    </lineage>
</organism>